<dbReference type="EMBL" id="MAGO01000006">
    <property type="protein sequence ID" value="OCC15299.1"/>
    <property type="molecule type" value="Genomic_DNA"/>
</dbReference>
<protein>
    <submittedName>
        <fullName evidence="2">Cytochrome c family protein</fullName>
    </submittedName>
</protein>
<proteinExistence type="predicted"/>
<keyword evidence="3" id="KW-1185">Reference proteome</keyword>
<sequence>MPLTMDSRVDMCLRCHEEEPEEVHQRHVVRCSDCHLGDSLSSRKEIAHRGMVKNPGELKFASITCGRPGCHENQVKWVKNTLMATNRGIISTLRYYWGEAKDQYEDLTVKDLMENPKRTPALDYFSKLCGTCHLWLEKGKYPDFLKEKGGGCSACHLLSEERPDGSKKWHPRLVRQPPMDNCVRCHNRSGRIGLSYQGKYETEGYGTPFEQGDFTDNELEDGRYFRILKEDVHYEKGLICVDCHTQKETMGDGIKRAHMEEQLEVRCVDCHDPKLHPSAVKKGLKIEKDGNNFWFTRKKDKKKIKLSQLNPNKCRDRDHKRLSCQACHSTWVPQCFGCHVTQRKKEEQTDWLVGSPTPGRWQEYRSIMRYEAPSLGVYKPPHGEEEIVIIVPG</sequence>
<comment type="caution">
    <text evidence="2">The sequence shown here is derived from an EMBL/GenBank/DDBJ whole genome shotgun (WGS) entry which is preliminary data.</text>
</comment>
<dbReference type="GO" id="GO:0016491">
    <property type="term" value="F:oxidoreductase activity"/>
    <property type="evidence" value="ECO:0007669"/>
    <property type="project" value="TreeGrafter"/>
</dbReference>
<dbReference type="SUPFAM" id="SSF48695">
    <property type="entry name" value="Multiheme cytochromes"/>
    <property type="match status" value="1"/>
</dbReference>
<evidence type="ECO:0000313" key="2">
    <source>
        <dbReference type="EMBL" id="OCC15299.1"/>
    </source>
</evidence>
<dbReference type="Gene3D" id="1.10.1130.10">
    <property type="entry name" value="Flavocytochrome C3, Chain A"/>
    <property type="match status" value="1"/>
</dbReference>
<dbReference type="PATRIC" id="fig|1156395.6.peg.1436"/>
<reference evidence="2 3" key="1">
    <citation type="submission" date="2016-06" db="EMBL/GenBank/DDBJ databases">
        <title>Respiratory ammonification of nitrate coupled to the oxidation of elemental sulfur in deep-sea autotrophic thermophilic bacteria.</title>
        <authorList>
            <person name="Slobodkina G.B."/>
            <person name="Mardanov A.V."/>
            <person name="Ravin N.V."/>
            <person name="Frolova A.A."/>
            <person name="Viryasiv M.B."/>
            <person name="Chernyh N.A."/>
            <person name="Bonch-Osmolovskaya E.A."/>
            <person name="Slobodkin A.I."/>
        </authorList>
    </citation>
    <scope>NUCLEOTIDE SEQUENCE [LARGE SCALE GENOMIC DNA]</scope>
    <source>
        <strain evidence="2 3">S69</strain>
    </source>
</reference>
<gene>
    <name evidence="2" type="ORF">DBT_1422</name>
</gene>
<dbReference type="Proteomes" id="UP000093080">
    <property type="component" value="Unassembled WGS sequence"/>
</dbReference>
<dbReference type="InterPro" id="IPR036280">
    <property type="entry name" value="Multihaem_cyt_sf"/>
</dbReference>
<evidence type="ECO:0000256" key="1">
    <source>
        <dbReference type="ARBA" id="ARBA00022729"/>
    </source>
</evidence>
<accession>A0A1B9F5T8</accession>
<name>A0A1B9F5T8_9BACT</name>
<dbReference type="STRING" id="1156395.DBT_1422"/>
<organism evidence="2 3">
    <name type="scientific">Dissulfuribacter thermophilus</name>
    <dbReference type="NCBI Taxonomy" id="1156395"/>
    <lineage>
        <taxon>Bacteria</taxon>
        <taxon>Pseudomonadati</taxon>
        <taxon>Thermodesulfobacteriota</taxon>
        <taxon>Dissulfuribacteria</taxon>
        <taxon>Dissulfuribacterales</taxon>
        <taxon>Dissulfuribacteraceae</taxon>
        <taxon>Dissulfuribacter</taxon>
    </lineage>
</organism>
<dbReference type="PANTHER" id="PTHR35038">
    <property type="entry name" value="DISSIMILATORY SULFITE REDUCTASE SIRA"/>
    <property type="match status" value="1"/>
</dbReference>
<evidence type="ECO:0000313" key="3">
    <source>
        <dbReference type="Proteomes" id="UP000093080"/>
    </source>
</evidence>
<dbReference type="InterPro" id="IPR051829">
    <property type="entry name" value="Multiheme_Cytochr_ET"/>
</dbReference>
<dbReference type="AlphaFoldDB" id="A0A1B9F5T8"/>
<dbReference type="PANTHER" id="PTHR35038:SF8">
    <property type="entry name" value="C-TYPE POLYHEME CYTOCHROME OMCC"/>
    <property type="match status" value="1"/>
</dbReference>
<dbReference type="OrthoDB" id="9783375at2"/>
<keyword evidence="1" id="KW-0732">Signal</keyword>
<dbReference type="RefSeq" id="WP_141674235.1">
    <property type="nucleotide sequence ID" value="NZ_MAGO01000006.1"/>
</dbReference>